<dbReference type="PANTHER" id="PTHR43689">
    <property type="entry name" value="HYDROLASE"/>
    <property type="match status" value="1"/>
</dbReference>
<dbReference type="HOGENOM" id="CLU_020336_13_3_1"/>
<protein>
    <recommendedName>
        <fullName evidence="1">AB hydrolase-1 domain-containing protein</fullName>
    </recommendedName>
</protein>
<dbReference type="OrthoDB" id="6431331at2759"/>
<dbReference type="SUPFAM" id="SSF53474">
    <property type="entry name" value="alpha/beta-Hydrolases"/>
    <property type="match status" value="1"/>
</dbReference>
<proteinExistence type="predicted"/>
<dbReference type="Pfam" id="PF12697">
    <property type="entry name" value="Abhydrolase_6"/>
    <property type="match status" value="1"/>
</dbReference>
<dbReference type="Gene3D" id="3.40.50.1820">
    <property type="entry name" value="alpha/beta hydrolase"/>
    <property type="match status" value="1"/>
</dbReference>
<accession>W3XNR3</accession>
<dbReference type="EMBL" id="KI912109">
    <property type="protein sequence ID" value="ETS87595.1"/>
    <property type="molecule type" value="Genomic_DNA"/>
</dbReference>
<evidence type="ECO:0000313" key="2">
    <source>
        <dbReference type="EMBL" id="ETS87595.1"/>
    </source>
</evidence>
<gene>
    <name evidence="2" type="ORF">PFICI_01423</name>
</gene>
<name>W3XNR3_PESFW</name>
<dbReference type="AlphaFoldDB" id="W3XNR3"/>
<organism evidence="2 3">
    <name type="scientific">Pestalotiopsis fici (strain W106-1 / CGMCC3.15140)</name>
    <dbReference type="NCBI Taxonomy" id="1229662"/>
    <lineage>
        <taxon>Eukaryota</taxon>
        <taxon>Fungi</taxon>
        <taxon>Dikarya</taxon>
        <taxon>Ascomycota</taxon>
        <taxon>Pezizomycotina</taxon>
        <taxon>Sordariomycetes</taxon>
        <taxon>Xylariomycetidae</taxon>
        <taxon>Amphisphaeriales</taxon>
        <taxon>Sporocadaceae</taxon>
        <taxon>Pestalotiopsis</taxon>
    </lineage>
</organism>
<dbReference type="GeneID" id="19266436"/>
<dbReference type="KEGG" id="pfy:PFICI_01423"/>
<dbReference type="InParanoid" id="W3XNR3"/>
<dbReference type="OMA" id="HRIAWGT"/>
<dbReference type="RefSeq" id="XP_007828195.1">
    <property type="nucleotide sequence ID" value="XM_007830004.1"/>
</dbReference>
<reference evidence="3" key="1">
    <citation type="journal article" date="2015" name="BMC Genomics">
        <title>Genomic and transcriptomic analysis of the endophytic fungus Pestalotiopsis fici reveals its lifestyle and high potential for synthesis of natural products.</title>
        <authorList>
            <person name="Wang X."/>
            <person name="Zhang X."/>
            <person name="Liu L."/>
            <person name="Xiang M."/>
            <person name="Wang W."/>
            <person name="Sun X."/>
            <person name="Che Y."/>
            <person name="Guo L."/>
            <person name="Liu G."/>
            <person name="Guo L."/>
            <person name="Wang C."/>
            <person name="Yin W.B."/>
            <person name="Stadler M."/>
            <person name="Zhang X."/>
            <person name="Liu X."/>
        </authorList>
    </citation>
    <scope>NUCLEOTIDE SEQUENCE [LARGE SCALE GENOMIC DNA]</scope>
    <source>
        <strain evidence="3">W106-1 / CGMCC3.15140</strain>
    </source>
</reference>
<dbReference type="InterPro" id="IPR000073">
    <property type="entry name" value="AB_hydrolase_1"/>
</dbReference>
<dbReference type="eggNOG" id="ENOG502SH8J">
    <property type="taxonomic scope" value="Eukaryota"/>
</dbReference>
<dbReference type="InterPro" id="IPR029058">
    <property type="entry name" value="AB_hydrolase_fold"/>
</dbReference>
<evidence type="ECO:0000313" key="3">
    <source>
        <dbReference type="Proteomes" id="UP000030651"/>
    </source>
</evidence>
<feature type="domain" description="AB hydrolase-1" evidence="1">
    <location>
        <begin position="39"/>
        <end position="309"/>
    </location>
</feature>
<keyword evidence="3" id="KW-1185">Reference proteome</keyword>
<evidence type="ECO:0000259" key="1">
    <source>
        <dbReference type="Pfam" id="PF12697"/>
    </source>
</evidence>
<sequence length="321" mass="35706">MAGPNHRELPDIFTYNGWSIKYETWVGESPQPTLSKTWVVFVHGTPWSSVVFRPVAGALYATGRFNIALYDLPGYGQSQSFSSTSESRKPDTSARAQGNALAALLKHLGLDGKDGHGRPHIVAHDIAGVISLRAHLLHGCDYRSLCLLDTNCVLPWGDKLYNLVRSDPHVFEELPAGVFAGCLRAIIKSARFQDQGLGPEWVDALAQPWLMGSTNTSAASDLGDLDYSPQKNFVRQIQQADDSHTAELLDSNLYPHVRCDVKIIWGEEDEWIPFEKMEKLAEMLGDRLRAFVTIPDAGHLVMLDQPSRVTLEIGRWLEQQS</sequence>
<dbReference type="Proteomes" id="UP000030651">
    <property type="component" value="Unassembled WGS sequence"/>
</dbReference>
<dbReference type="PANTHER" id="PTHR43689:SF8">
    <property type="entry name" value="ALPHA_BETA-HYDROLASES SUPERFAMILY PROTEIN"/>
    <property type="match status" value="1"/>
</dbReference>